<dbReference type="SUPFAM" id="SSF160443">
    <property type="entry name" value="SMR domain-like"/>
    <property type="match status" value="1"/>
</dbReference>
<dbReference type="CDD" id="cd14279">
    <property type="entry name" value="CUE"/>
    <property type="match status" value="1"/>
</dbReference>
<evidence type="ECO:0000313" key="4">
    <source>
        <dbReference type="Proteomes" id="UP000279259"/>
    </source>
</evidence>
<feature type="compositionally biased region" description="Low complexity" evidence="1">
    <location>
        <begin position="124"/>
        <end position="141"/>
    </location>
</feature>
<dbReference type="SMART" id="SM00463">
    <property type="entry name" value="SMR"/>
    <property type="match status" value="1"/>
</dbReference>
<dbReference type="PANTHER" id="PTHR46535">
    <property type="entry name" value="NEDD4-BINDING PROTEIN 2"/>
    <property type="match status" value="1"/>
</dbReference>
<dbReference type="GO" id="GO:0004519">
    <property type="term" value="F:endonuclease activity"/>
    <property type="evidence" value="ECO:0007669"/>
    <property type="project" value="TreeGrafter"/>
</dbReference>
<accession>A0A427YIY5</accession>
<evidence type="ECO:0000256" key="1">
    <source>
        <dbReference type="SAM" id="MobiDB-lite"/>
    </source>
</evidence>
<feature type="region of interest" description="Disordered" evidence="1">
    <location>
        <begin position="239"/>
        <end position="323"/>
    </location>
</feature>
<feature type="domain" description="Smr" evidence="2">
    <location>
        <begin position="682"/>
        <end position="779"/>
    </location>
</feature>
<dbReference type="InterPro" id="IPR052772">
    <property type="entry name" value="Endo/PolyKinase_Domain-Protein"/>
</dbReference>
<feature type="region of interest" description="Disordered" evidence="1">
    <location>
        <begin position="456"/>
        <end position="559"/>
    </location>
</feature>
<organism evidence="3 4">
    <name type="scientific">Saitozyma podzolica</name>
    <dbReference type="NCBI Taxonomy" id="1890683"/>
    <lineage>
        <taxon>Eukaryota</taxon>
        <taxon>Fungi</taxon>
        <taxon>Dikarya</taxon>
        <taxon>Basidiomycota</taxon>
        <taxon>Agaricomycotina</taxon>
        <taxon>Tremellomycetes</taxon>
        <taxon>Tremellales</taxon>
        <taxon>Trimorphomycetaceae</taxon>
        <taxon>Saitozyma</taxon>
    </lineage>
</organism>
<evidence type="ECO:0000313" key="3">
    <source>
        <dbReference type="EMBL" id="RSH91037.1"/>
    </source>
</evidence>
<dbReference type="Gene3D" id="3.30.1370.110">
    <property type="match status" value="1"/>
</dbReference>
<dbReference type="STRING" id="1890683.A0A427YIY5"/>
<feature type="compositionally biased region" description="Low complexity" evidence="1">
    <location>
        <begin position="245"/>
        <end position="255"/>
    </location>
</feature>
<proteinExistence type="predicted"/>
<sequence length="780" mass="83033">MAKKKAVRPGNDGAGRTRLESSTHTLLDPTALAAVLSSEYQLVDTSLILALVSDYAPSDLEANLQIIRDQLGIIEATLVADSIDETEALIHVNRAYPNDASTQDTASLLEVLSLEGGAEAEGEAGLNLSGLGHSKTSRSSGSGSGSKRSRSSKSGSTSPTSGGEEVGPGAERDLLKSLFPDTPDEDVRNALASSVDVQAAIDFLLSVETIRDVEHLGYWPGDEGHLSDDDRNWEFSRNKSRDKLSLSSPELPASPTFKSAPMSHTPSAASGSRSASKGKGKKKAEHLTIPLVDTLQRRPSPRSSRPTSRTASPSRAPPSGPSPNAWHTIASLALYLSELLSLPQAFFLTYLHSPDYHSAYTAVCAALASGPERPGGRDEIAEAMLQEVYGVSLLSDGDDHDHRADSGRAQIDLELCVKAAGEDVATVMDLMDLLSEISLWPSDDDDLDRLDGPTAAAAATQMARSASMPARQTAPSKQATVVVAPNPNRLLTKPKVDRPVQAERIVPGSRAPPSSTSNPTAYDDFGSTPSYPSSPAPGAQPRMPSNRQVHPLNWRKVSHPRTARDARILHPYASHIPAYARGALPSDSTPGSLFSTTVSGGMSVEDCLRRASAERQRREGALREAGAHFGRSTLAGGKAISGSVAGHYAKEAREAMDRARNWELQAARMVVDAQLERTGHTIDLHHLTIDEAVTVASESVSRWYETQSEVSRSATPGELRGKGATWEPARGMTIITGVGRHSAGKRGVLGPAVASALEREGWRVDRGDSGRGYLVVRGKR</sequence>
<dbReference type="InterPro" id="IPR002625">
    <property type="entry name" value="Smr_dom"/>
</dbReference>
<feature type="region of interest" description="Disordered" evidence="1">
    <location>
        <begin position="1"/>
        <end position="22"/>
    </location>
</feature>
<name>A0A427YIY5_9TREE</name>
<dbReference type="EMBL" id="RSCD01000009">
    <property type="protein sequence ID" value="RSH91037.1"/>
    <property type="molecule type" value="Genomic_DNA"/>
</dbReference>
<dbReference type="Proteomes" id="UP000279259">
    <property type="component" value="Unassembled WGS sequence"/>
</dbReference>
<dbReference type="OrthoDB" id="4080456at2759"/>
<reference evidence="3 4" key="1">
    <citation type="submission" date="2018-11" db="EMBL/GenBank/DDBJ databases">
        <title>Genome sequence of Saitozyma podzolica DSM 27192.</title>
        <authorList>
            <person name="Aliyu H."/>
            <person name="Gorte O."/>
            <person name="Ochsenreither K."/>
        </authorList>
    </citation>
    <scope>NUCLEOTIDE SEQUENCE [LARGE SCALE GENOMIC DNA]</scope>
    <source>
        <strain evidence="3 4">DSM 27192</strain>
    </source>
</reference>
<dbReference type="GO" id="GO:0005634">
    <property type="term" value="C:nucleus"/>
    <property type="evidence" value="ECO:0007669"/>
    <property type="project" value="TreeGrafter"/>
</dbReference>
<dbReference type="PANTHER" id="PTHR46535:SF1">
    <property type="entry name" value="NEDD4-BINDING PROTEIN 2"/>
    <property type="match status" value="1"/>
</dbReference>
<dbReference type="AlphaFoldDB" id="A0A427YIY5"/>
<feature type="compositionally biased region" description="Low complexity" evidence="1">
    <location>
        <begin position="297"/>
        <end position="314"/>
    </location>
</feature>
<dbReference type="InterPro" id="IPR036063">
    <property type="entry name" value="Smr_dom_sf"/>
</dbReference>
<feature type="compositionally biased region" description="Low complexity" evidence="1">
    <location>
        <begin position="152"/>
        <end position="163"/>
    </location>
</feature>
<comment type="caution">
    <text evidence="3">The sequence shown here is derived from an EMBL/GenBank/DDBJ whole genome shotgun (WGS) entry which is preliminary data.</text>
</comment>
<gene>
    <name evidence="3" type="ORF">EHS25_010213</name>
</gene>
<feature type="region of interest" description="Disordered" evidence="1">
    <location>
        <begin position="124"/>
        <end position="170"/>
    </location>
</feature>
<protein>
    <recommendedName>
        <fullName evidence="2">Smr domain-containing protein</fullName>
    </recommendedName>
</protein>
<evidence type="ECO:0000259" key="2">
    <source>
        <dbReference type="PROSITE" id="PS50828"/>
    </source>
</evidence>
<keyword evidence="4" id="KW-1185">Reference proteome</keyword>
<dbReference type="PROSITE" id="PS50828">
    <property type="entry name" value="SMR"/>
    <property type="match status" value="1"/>
</dbReference>
<feature type="compositionally biased region" description="Low complexity" evidence="1">
    <location>
        <begin position="456"/>
        <end position="468"/>
    </location>
</feature>